<dbReference type="EMBL" id="MN739847">
    <property type="protein sequence ID" value="QHT74278.1"/>
    <property type="molecule type" value="Genomic_DNA"/>
</dbReference>
<keyword evidence="1" id="KW-1133">Transmembrane helix</keyword>
<sequence length="80" mass="9353">MDNIFTKLDFDNPILISTISLILTLLYQYIETIYDDKKIVSIRLSLVVSLLVFLIVYYITNKHAKMNITTQEIFTDMGIF</sequence>
<feature type="transmembrane region" description="Helical" evidence="1">
    <location>
        <begin position="42"/>
        <end position="60"/>
    </location>
</feature>
<evidence type="ECO:0000256" key="1">
    <source>
        <dbReference type="SAM" id="Phobius"/>
    </source>
</evidence>
<dbReference type="AlphaFoldDB" id="A0A6C0H153"/>
<reference evidence="2" key="1">
    <citation type="journal article" date="2020" name="Nature">
        <title>Giant virus diversity and host interactions through global metagenomics.</title>
        <authorList>
            <person name="Schulz F."/>
            <person name="Roux S."/>
            <person name="Paez-Espino D."/>
            <person name="Jungbluth S."/>
            <person name="Walsh D.A."/>
            <person name="Denef V.J."/>
            <person name="McMahon K.D."/>
            <person name="Konstantinidis K.T."/>
            <person name="Eloe-Fadrosh E.A."/>
            <person name="Kyrpides N.C."/>
            <person name="Woyke T."/>
        </authorList>
    </citation>
    <scope>NUCLEOTIDE SEQUENCE</scope>
    <source>
        <strain evidence="2">GVMAG-M-3300023179-4</strain>
    </source>
</reference>
<proteinExistence type="predicted"/>
<accession>A0A6C0H153</accession>
<keyword evidence="1" id="KW-0472">Membrane</keyword>
<protein>
    <submittedName>
        <fullName evidence="2">Uncharacterized protein</fullName>
    </submittedName>
</protein>
<evidence type="ECO:0000313" key="2">
    <source>
        <dbReference type="EMBL" id="QHT74278.1"/>
    </source>
</evidence>
<feature type="transmembrane region" description="Helical" evidence="1">
    <location>
        <begin position="12"/>
        <end position="30"/>
    </location>
</feature>
<keyword evidence="1" id="KW-0812">Transmembrane</keyword>
<name>A0A6C0H153_9ZZZZ</name>
<organism evidence="2">
    <name type="scientific">viral metagenome</name>
    <dbReference type="NCBI Taxonomy" id="1070528"/>
    <lineage>
        <taxon>unclassified sequences</taxon>
        <taxon>metagenomes</taxon>
        <taxon>organismal metagenomes</taxon>
    </lineage>
</organism>